<organism evidence="1 2">
    <name type="scientific">Clostridium saudiense</name>
    <dbReference type="NCBI Taxonomy" id="1414720"/>
    <lineage>
        <taxon>Bacteria</taxon>
        <taxon>Bacillati</taxon>
        <taxon>Bacillota</taxon>
        <taxon>Clostridia</taxon>
        <taxon>Eubacteriales</taxon>
        <taxon>Clostridiaceae</taxon>
        <taxon>Clostridium</taxon>
    </lineage>
</organism>
<keyword evidence="2" id="KW-1185">Reference proteome</keyword>
<sequence length="69" mass="7520">MIVMCPGCSGIDSDIVKKEFKDEKIVFGCIGECGGRMDGTIVAMIDGEFVEARSEAEFIIKTRSILNSK</sequence>
<evidence type="ECO:0000313" key="1">
    <source>
        <dbReference type="EMBL" id="MBM6820008.1"/>
    </source>
</evidence>
<dbReference type="Proteomes" id="UP000767334">
    <property type="component" value="Unassembled WGS sequence"/>
</dbReference>
<proteinExistence type="predicted"/>
<comment type="caution">
    <text evidence="1">The sequence shown here is derived from an EMBL/GenBank/DDBJ whole genome shotgun (WGS) entry which is preliminary data.</text>
</comment>
<protein>
    <submittedName>
        <fullName evidence="1">DUF1450 domain-containing protein</fullName>
    </submittedName>
</protein>
<reference evidence="1 2" key="1">
    <citation type="journal article" date="2021" name="Sci. Rep.">
        <title>The distribution of antibiotic resistance genes in chicken gut microbiota commensals.</title>
        <authorList>
            <person name="Juricova H."/>
            <person name="Matiasovicova J."/>
            <person name="Kubasova T."/>
            <person name="Cejkova D."/>
            <person name="Rychlik I."/>
        </authorList>
    </citation>
    <scope>NUCLEOTIDE SEQUENCE [LARGE SCALE GENOMIC DNA]</scope>
    <source>
        <strain evidence="1 2">An435</strain>
    </source>
</reference>
<dbReference type="RefSeq" id="WP_133015655.1">
    <property type="nucleotide sequence ID" value="NZ_JACJLL010000076.1"/>
</dbReference>
<accession>A0ABS2FJC6</accession>
<dbReference type="EMBL" id="JACJLL010000076">
    <property type="protein sequence ID" value="MBM6820008.1"/>
    <property type="molecule type" value="Genomic_DNA"/>
</dbReference>
<gene>
    <name evidence="1" type="ORF">H6A19_11790</name>
</gene>
<name>A0ABS2FJC6_9CLOT</name>
<evidence type="ECO:0000313" key="2">
    <source>
        <dbReference type="Proteomes" id="UP000767334"/>
    </source>
</evidence>